<evidence type="ECO:0000313" key="3">
    <source>
        <dbReference type="EMBL" id="ORY93300.1"/>
    </source>
</evidence>
<reference evidence="3 4" key="1">
    <citation type="submission" date="2016-07" db="EMBL/GenBank/DDBJ databases">
        <title>Pervasive Adenine N6-methylation of Active Genes in Fungi.</title>
        <authorList>
            <consortium name="DOE Joint Genome Institute"/>
            <person name="Mondo S.J."/>
            <person name="Dannebaum R.O."/>
            <person name="Kuo R.C."/>
            <person name="Labutti K."/>
            <person name="Haridas S."/>
            <person name="Kuo A."/>
            <person name="Salamov A."/>
            <person name="Ahrendt S.R."/>
            <person name="Lipzen A."/>
            <person name="Sullivan W."/>
            <person name="Andreopoulos W.B."/>
            <person name="Clum A."/>
            <person name="Lindquist E."/>
            <person name="Daum C."/>
            <person name="Ramamoorthy G.K."/>
            <person name="Gryganskyi A."/>
            <person name="Culley D."/>
            <person name="Magnuson J.K."/>
            <person name="James T.Y."/>
            <person name="O'Malley M.A."/>
            <person name="Stajich J.E."/>
            <person name="Spatafora J.W."/>
            <person name="Visel A."/>
            <person name="Grigoriev I.V."/>
        </authorList>
    </citation>
    <scope>NUCLEOTIDE SEQUENCE [LARGE SCALE GENOMIC DNA]</scope>
    <source>
        <strain evidence="3 4">NRRL 2496</strain>
    </source>
</reference>
<proteinExistence type="predicted"/>
<accession>A0A1X2H5Q4</accession>
<gene>
    <name evidence="3" type="ORF">BCR43DRAFT_478321</name>
</gene>
<organism evidence="3 4">
    <name type="scientific">Syncephalastrum racemosum</name>
    <name type="common">Filamentous fungus</name>
    <dbReference type="NCBI Taxonomy" id="13706"/>
    <lineage>
        <taxon>Eukaryota</taxon>
        <taxon>Fungi</taxon>
        <taxon>Fungi incertae sedis</taxon>
        <taxon>Mucoromycota</taxon>
        <taxon>Mucoromycotina</taxon>
        <taxon>Mucoromycetes</taxon>
        <taxon>Mucorales</taxon>
        <taxon>Syncephalastraceae</taxon>
        <taxon>Syncephalastrum</taxon>
    </lineage>
</organism>
<sequence>MNHKASTYKNLSLDPVHHHARRFPPQLVVSIMVVTSLFCFIVFALFFSPILPTHAKKEWLTPLGVPYEGSPVSISKKIHHTSHIQFKENDGWLGMELDAQYVAPVFAALNSTKQPLKNRGEAHITVLTPPEFTTLQSANVTLQEVNDIARNLHIQSTQFNLVCVGKETLIKDGVDNTVYQLIVTAPNLVKIREAIFRLFYSRGGNPALFDPRAFWPHVTVGFTVNDLFEQDGIHKGYNACHRPLKEIK</sequence>
<dbReference type="Pfam" id="PF22547">
    <property type="entry name" value="2H-SAK"/>
    <property type="match status" value="1"/>
</dbReference>
<keyword evidence="1" id="KW-1133">Transmembrane helix</keyword>
<evidence type="ECO:0000256" key="1">
    <source>
        <dbReference type="SAM" id="Phobius"/>
    </source>
</evidence>
<keyword evidence="1" id="KW-0472">Membrane</keyword>
<dbReference type="AlphaFoldDB" id="A0A1X2H5Q4"/>
<evidence type="ECO:0000259" key="2">
    <source>
        <dbReference type="Pfam" id="PF22547"/>
    </source>
</evidence>
<name>A0A1X2H5Q4_SYNRA</name>
<evidence type="ECO:0000313" key="4">
    <source>
        <dbReference type="Proteomes" id="UP000242180"/>
    </source>
</evidence>
<dbReference type="OMA" id="AFWPHIT"/>
<dbReference type="EMBL" id="MCGN01000009">
    <property type="protein sequence ID" value="ORY93300.1"/>
    <property type="molecule type" value="Genomic_DNA"/>
</dbReference>
<dbReference type="InterPro" id="IPR054498">
    <property type="entry name" value="2H-SAK"/>
</dbReference>
<keyword evidence="1" id="KW-0812">Transmembrane</keyword>
<keyword evidence="4" id="KW-1185">Reference proteome</keyword>
<feature type="transmembrane region" description="Helical" evidence="1">
    <location>
        <begin position="27"/>
        <end position="47"/>
    </location>
</feature>
<dbReference type="SUPFAM" id="SSF55144">
    <property type="entry name" value="LigT-like"/>
    <property type="match status" value="1"/>
</dbReference>
<dbReference type="OrthoDB" id="5545695at2759"/>
<comment type="caution">
    <text evidence="3">The sequence shown here is derived from an EMBL/GenBank/DDBJ whole genome shotgun (WGS) entry which is preliminary data.</text>
</comment>
<dbReference type="InterPro" id="IPR009097">
    <property type="entry name" value="Cyclic_Pdiesterase"/>
</dbReference>
<dbReference type="Proteomes" id="UP000242180">
    <property type="component" value="Unassembled WGS sequence"/>
</dbReference>
<dbReference type="InParanoid" id="A0A1X2H5Q4"/>
<feature type="domain" description="Swiss Army Knife 2H phosphoesterase" evidence="2">
    <location>
        <begin position="91"/>
        <end position="228"/>
    </location>
</feature>
<protein>
    <recommendedName>
        <fullName evidence="2">Swiss Army Knife 2H phosphoesterase domain-containing protein</fullName>
    </recommendedName>
</protein>